<feature type="signal peptide" evidence="1">
    <location>
        <begin position="1"/>
        <end position="21"/>
    </location>
</feature>
<accession>A0A1V4K836</accession>
<keyword evidence="3" id="KW-1185">Reference proteome</keyword>
<protein>
    <submittedName>
        <fullName evidence="2">Uncharacterized protein</fullName>
    </submittedName>
</protein>
<dbReference type="EMBL" id="LSYS01004200">
    <property type="protein sequence ID" value="OPJ80620.1"/>
    <property type="molecule type" value="Genomic_DNA"/>
</dbReference>
<evidence type="ECO:0000313" key="3">
    <source>
        <dbReference type="Proteomes" id="UP000190648"/>
    </source>
</evidence>
<comment type="caution">
    <text evidence="2">The sequence shown here is derived from an EMBL/GenBank/DDBJ whole genome shotgun (WGS) entry which is preliminary data.</text>
</comment>
<name>A0A1V4K836_PATFA</name>
<evidence type="ECO:0000256" key="1">
    <source>
        <dbReference type="SAM" id="SignalP"/>
    </source>
</evidence>
<organism evidence="2 3">
    <name type="scientific">Patagioenas fasciata monilis</name>
    <dbReference type="NCBI Taxonomy" id="372326"/>
    <lineage>
        <taxon>Eukaryota</taxon>
        <taxon>Metazoa</taxon>
        <taxon>Chordata</taxon>
        <taxon>Craniata</taxon>
        <taxon>Vertebrata</taxon>
        <taxon>Euteleostomi</taxon>
        <taxon>Archelosauria</taxon>
        <taxon>Archosauria</taxon>
        <taxon>Dinosauria</taxon>
        <taxon>Saurischia</taxon>
        <taxon>Theropoda</taxon>
        <taxon>Coelurosauria</taxon>
        <taxon>Aves</taxon>
        <taxon>Neognathae</taxon>
        <taxon>Neoaves</taxon>
        <taxon>Columbimorphae</taxon>
        <taxon>Columbiformes</taxon>
        <taxon>Columbidae</taxon>
        <taxon>Patagioenas</taxon>
    </lineage>
</organism>
<evidence type="ECO:0000313" key="2">
    <source>
        <dbReference type="EMBL" id="OPJ80620.1"/>
    </source>
</evidence>
<proteinExistence type="predicted"/>
<sequence>MGKGLGLWVAVNIWIHHFASKLLFTDVLLQQWTLWSPPEHTVHVDGRPYITFPSLLKEIRKGKDSSHTEQIQL</sequence>
<keyword evidence="1" id="KW-0732">Signal</keyword>
<reference evidence="2 3" key="1">
    <citation type="submission" date="2016-02" db="EMBL/GenBank/DDBJ databases">
        <title>Band-tailed pigeon sequencing and assembly.</title>
        <authorList>
            <person name="Soares A.E."/>
            <person name="Novak B.J."/>
            <person name="Rice E.S."/>
            <person name="O'Connell B."/>
            <person name="Chang D."/>
            <person name="Weber S."/>
            <person name="Shapiro B."/>
        </authorList>
    </citation>
    <scope>NUCLEOTIDE SEQUENCE [LARGE SCALE GENOMIC DNA]</scope>
    <source>
        <strain evidence="2">BTP2013</strain>
        <tissue evidence="2">Blood</tissue>
    </source>
</reference>
<dbReference type="AlphaFoldDB" id="A0A1V4K836"/>
<dbReference type="Proteomes" id="UP000190648">
    <property type="component" value="Unassembled WGS sequence"/>
</dbReference>
<gene>
    <name evidence="2" type="ORF">AV530_010891</name>
</gene>
<feature type="chain" id="PRO_5012573262" evidence="1">
    <location>
        <begin position="22"/>
        <end position="73"/>
    </location>
</feature>